<evidence type="ECO:0000256" key="4">
    <source>
        <dbReference type="PROSITE-ProRule" id="PRU00357"/>
    </source>
</evidence>
<comment type="subcellular location">
    <subcellularLocation>
        <location evidence="1 4">Nucleus</location>
    </subcellularLocation>
</comment>
<evidence type="ECO:0000256" key="5">
    <source>
        <dbReference type="SAM" id="MobiDB-lite"/>
    </source>
</evidence>
<feature type="domain" description="CCT" evidence="6">
    <location>
        <begin position="350"/>
        <end position="392"/>
    </location>
</feature>
<dbReference type="InterPro" id="IPR010402">
    <property type="entry name" value="CCT_domain"/>
</dbReference>
<organism evidence="7 8">
    <name type="scientific">Vanilla planifolia</name>
    <name type="common">Vanilla</name>
    <dbReference type="NCBI Taxonomy" id="51239"/>
    <lineage>
        <taxon>Eukaryota</taxon>
        <taxon>Viridiplantae</taxon>
        <taxon>Streptophyta</taxon>
        <taxon>Embryophyta</taxon>
        <taxon>Tracheophyta</taxon>
        <taxon>Spermatophyta</taxon>
        <taxon>Magnoliopsida</taxon>
        <taxon>Liliopsida</taxon>
        <taxon>Asparagales</taxon>
        <taxon>Orchidaceae</taxon>
        <taxon>Vanilloideae</taxon>
        <taxon>Vanilleae</taxon>
        <taxon>Vanilla</taxon>
    </lineage>
</organism>
<dbReference type="Proteomes" id="UP000636800">
    <property type="component" value="Unassembled WGS sequence"/>
</dbReference>
<evidence type="ECO:0000256" key="2">
    <source>
        <dbReference type="ARBA" id="ARBA00022737"/>
    </source>
</evidence>
<sequence>MASGLLVLLPHGLYLSQTIRLLSPRLLGWPLPQAPPLKPQVTVPLVPKLWWPPMQRIRRATYAARHWRSSTVVLTPQGFAFPATAKSTRPTRSPPSITALFSANSARPPPAAIYCPSCSQPLALCSNCDFDAHKAGGNRHDRRTVEPFSGCPTAADLPNALGVGEEKGGEVREVEDDWVWDAPPVFSWDDLILPSTTTPFHGFQAMGIPPPPKDRNLYCGKLKEEIHRQIRDLRKAEHDGINYIDEVEPITEFSSMPLESFHREKLHSKHDYNPIFVAPPSFELSNMQSKQRDHQEALSSPINISLVDCTIEAASSANLPGATEKDPNNPNSCGNLTSVPRRDALGVFDRSSVLSRYKEKRKTRRYDKLIRYESRKARADNRVRIKGRFAKVGQI</sequence>
<evidence type="ECO:0000259" key="6">
    <source>
        <dbReference type="PROSITE" id="PS51017"/>
    </source>
</evidence>
<evidence type="ECO:0000313" key="7">
    <source>
        <dbReference type="EMBL" id="KAG0452546.1"/>
    </source>
</evidence>
<keyword evidence="8" id="KW-1185">Reference proteome</keyword>
<reference evidence="7 8" key="1">
    <citation type="journal article" date="2020" name="Nat. Food">
        <title>A phased Vanilla planifolia genome enables genetic improvement of flavour and production.</title>
        <authorList>
            <person name="Hasing T."/>
            <person name="Tang H."/>
            <person name="Brym M."/>
            <person name="Khazi F."/>
            <person name="Huang T."/>
            <person name="Chambers A.H."/>
        </authorList>
    </citation>
    <scope>NUCLEOTIDE SEQUENCE [LARGE SCALE GENOMIC DNA]</scope>
    <source>
        <tissue evidence="7">Leaf</tissue>
    </source>
</reference>
<comment type="caution">
    <text evidence="7">The sequence shown here is derived from an EMBL/GenBank/DDBJ whole genome shotgun (WGS) entry which is preliminary data.</text>
</comment>
<evidence type="ECO:0000256" key="3">
    <source>
        <dbReference type="ARBA" id="ARBA00023242"/>
    </source>
</evidence>
<protein>
    <recommendedName>
        <fullName evidence="6">CCT domain-containing protein</fullName>
    </recommendedName>
</protein>
<keyword evidence="2" id="KW-0677">Repeat</keyword>
<dbReference type="SMR" id="A0A835UAT3"/>
<keyword evidence="3 4" id="KW-0539">Nucleus</keyword>
<dbReference type="Pfam" id="PF06203">
    <property type="entry name" value="CCT"/>
    <property type="match status" value="1"/>
</dbReference>
<dbReference type="PANTHER" id="PTHR31717">
    <property type="entry name" value="ZINC FINGER PROTEIN CONSTANS-LIKE 10"/>
    <property type="match status" value="1"/>
</dbReference>
<dbReference type="PROSITE" id="PS51017">
    <property type="entry name" value="CCT"/>
    <property type="match status" value="1"/>
</dbReference>
<accession>A0A835UAT3</accession>
<gene>
    <name evidence="7" type="ORF">HPP92_025210</name>
</gene>
<feature type="region of interest" description="Disordered" evidence="5">
    <location>
        <begin position="318"/>
        <end position="338"/>
    </location>
</feature>
<feature type="compositionally biased region" description="Polar residues" evidence="5">
    <location>
        <begin position="328"/>
        <end position="338"/>
    </location>
</feature>
<evidence type="ECO:0000313" key="8">
    <source>
        <dbReference type="Proteomes" id="UP000636800"/>
    </source>
</evidence>
<evidence type="ECO:0000256" key="1">
    <source>
        <dbReference type="ARBA" id="ARBA00004123"/>
    </source>
</evidence>
<proteinExistence type="predicted"/>
<dbReference type="PANTHER" id="PTHR31717:SF45">
    <property type="entry name" value="ZINC FINGER PROTEIN CONSTANS-LIKE 14-RELATED"/>
    <property type="match status" value="1"/>
</dbReference>
<dbReference type="EMBL" id="JADCNL010000014">
    <property type="protein sequence ID" value="KAG0452546.1"/>
    <property type="molecule type" value="Genomic_DNA"/>
</dbReference>
<name>A0A835UAT3_VANPL</name>
<dbReference type="GO" id="GO:0005634">
    <property type="term" value="C:nucleus"/>
    <property type="evidence" value="ECO:0007669"/>
    <property type="project" value="UniProtKB-SubCell"/>
</dbReference>
<dbReference type="AlphaFoldDB" id="A0A835UAT3"/>